<evidence type="ECO:0000313" key="7">
    <source>
        <dbReference type="Proteomes" id="UP000038802"/>
    </source>
</evidence>
<sequence length="166" mass="17064">MTTALSCRKIAKMWSAGCTLTLGQPVMRTVPPLTTAADRKATALVRSGSMSQRRAATGPGRTCQRFGVESSMSTPACRSIAAVIAMCGADGSDEPVCWTVRPSVNDAADSSSPDTNCEDADASMATVPPASDPLPRTRNGRPVPSTATPSSRSASSSGAMGRPRAC</sequence>
<evidence type="ECO:0000313" key="9">
    <source>
        <dbReference type="Proteomes" id="UP000046947"/>
    </source>
</evidence>
<dbReference type="Proteomes" id="UP000044938">
    <property type="component" value="Unassembled WGS sequence"/>
</dbReference>
<evidence type="ECO:0000313" key="4">
    <source>
        <dbReference type="EMBL" id="COW04290.1"/>
    </source>
</evidence>
<dbReference type="EMBL" id="CFOH01000356">
    <property type="protein sequence ID" value="CFE53384.1"/>
    <property type="molecule type" value="Genomic_DNA"/>
</dbReference>
<dbReference type="Proteomes" id="UP000046947">
    <property type="component" value="Unassembled WGS sequence"/>
</dbReference>
<dbReference type="Proteomes" id="UP000048600">
    <property type="component" value="Unassembled WGS sequence"/>
</dbReference>
<evidence type="ECO:0000313" key="8">
    <source>
        <dbReference type="Proteomes" id="UP000044938"/>
    </source>
</evidence>
<dbReference type="Proteomes" id="UP000049023">
    <property type="component" value="Unassembled WGS sequence"/>
</dbReference>
<gene>
    <name evidence="2" type="ORF">ERS007688_02238</name>
    <name evidence="4" type="ORF">ERS007703_02603</name>
    <name evidence="6" type="ORF">ERS007720_04819</name>
    <name evidence="5" type="ORF">ERS007741_04653</name>
    <name evidence="3" type="ORF">ERS027661_03933</name>
</gene>
<reference evidence="7 8" key="1">
    <citation type="submission" date="2015-03" db="EMBL/GenBank/DDBJ databases">
        <authorList>
            <consortium name="Pathogen Informatics"/>
        </authorList>
    </citation>
    <scope>NUCLEOTIDE SEQUENCE [LARGE SCALE GENOMIC DNA]</scope>
    <source>
        <strain evidence="3 11">Bir 187</strain>
        <strain evidence="2 9">H09601792</strain>
        <strain evidence="7">K00500041</strain>
        <strain evidence="6 8">M09401471</strain>
        <strain evidence="5 10">P00601463</strain>
    </source>
</reference>
<organism evidence="4 7">
    <name type="scientific">Mycobacterium tuberculosis</name>
    <dbReference type="NCBI Taxonomy" id="1773"/>
    <lineage>
        <taxon>Bacteria</taxon>
        <taxon>Bacillati</taxon>
        <taxon>Actinomycetota</taxon>
        <taxon>Actinomycetes</taxon>
        <taxon>Mycobacteriales</taxon>
        <taxon>Mycobacteriaceae</taxon>
        <taxon>Mycobacterium</taxon>
        <taxon>Mycobacterium tuberculosis complex</taxon>
    </lineage>
</organism>
<evidence type="ECO:0000313" key="10">
    <source>
        <dbReference type="Proteomes" id="UP000048600"/>
    </source>
</evidence>
<name>A0A0T7LUZ6_MYCTX</name>
<evidence type="ECO:0000256" key="1">
    <source>
        <dbReference type="SAM" id="MobiDB-lite"/>
    </source>
</evidence>
<protein>
    <submittedName>
        <fullName evidence="4">Uncharacterized protein</fullName>
    </submittedName>
</protein>
<feature type="region of interest" description="Disordered" evidence="1">
    <location>
        <begin position="105"/>
        <end position="166"/>
    </location>
</feature>
<evidence type="ECO:0000313" key="11">
    <source>
        <dbReference type="Proteomes" id="UP000049023"/>
    </source>
</evidence>
<evidence type="ECO:0000313" key="5">
    <source>
        <dbReference type="EMBL" id="COX69045.1"/>
    </source>
</evidence>
<feature type="compositionally biased region" description="Low complexity" evidence="1">
    <location>
        <begin position="141"/>
        <end position="166"/>
    </location>
</feature>
<proteinExistence type="predicted"/>
<evidence type="ECO:0000313" key="6">
    <source>
        <dbReference type="EMBL" id="COX71045.1"/>
    </source>
</evidence>
<dbReference type="EMBL" id="CHKL01001105">
    <property type="protein sequence ID" value="COX69045.1"/>
    <property type="molecule type" value="Genomic_DNA"/>
</dbReference>
<dbReference type="AlphaFoldDB" id="A0A0T7LUZ6"/>
<evidence type="ECO:0000313" key="2">
    <source>
        <dbReference type="EMBL" id="CFE53384.1"/>
    </source>
</evidence>
<dbReference type="EMBL" id="CSAJ01001187">
    <property type="protein sequence ID" value="COX71045.1"/>
    <property type="molecule type" value="Genomic_DNA"/>
</dbReference>
<evidence type="ECO:0000313" key="3">
    <source>
        <dbReference type="EMBL" id="CKT10118.1"/>
    </source>
</evidence>
<dbReference type="EMBL" id="CNFU01001155">
    <property type="protein sequence ID" value="CKT10118.1"/>
    <property type="molecule type" value="Genomic_DNA"/>
</dbReference>
<dbReference type="Proteomes" id="UP000038802">
    <property type="component" value="Unassembled WGS sequence"/>
</dbReference>
<reference evidence="4" key="2">
    <citation type="submission" date="2015-03" db="EMBL/GenBank/DDBJ databases">
        <authorList>
            <person name="Murphy D."/>
        </authorList>
    </citation>
    <scope>NUCLEOTIDE SEQUENCE [LARGE SCALE GENOMIC DNA]</scope>
    <source>
        <strain evidence="4">K00500041</strain>
    </source>
</reference>
<accession>A0A0T7LUZ6</accession>
<dbReference type="EMBL" id="CSAE01000292">
    <property type="protein sequence ID" value="COW04290.1"/>
    <property type="molecule type" value="Genomic_DNA"/>
</dbReference>